<protein>
    <submittedName>
        <fullName evidence="1">Uncharacterized protein</fullName>
    </submittedName>
</protein>
<dbReference type="EMBL" id="JAZAQF010000059">
    <property type="protein sequence ID" value="MFG3817911.1"/>
    <property type="molecule type" value="Genomic_DNA"/>
</dbReference>
<reference evidence="2" key="1">
    <citation type="journal article" date="2024" name="Algal Res.">
        <title>Biochemical, toxicological and genomic investigation of a high-biomass producing Limnothrix strain isolated from Italian shallow drinking water reservoir.</title>
        <authorList>
            <person name="Simonazzi M."/>
            <person name="Shishido T.K."/>
            <person name="Delbaje E."/>
            <person name="Wahlsten M."/>
            <person name="Fewer D.P."/>
            <person name="Sivonen K."/>
            <person name="Pezzolesi L."/>
            <person name="Pistocchi R."/>
        </authorList>
    </citation>
    <scope>NUCLEOTIDE SEQUENCE [LARGE SCALE GENOMIC DNA]</scope>
    <source>
        <strain evidence="2">LRLZ20PSL1</strain>
    </source>
</reference>
<name>A0ABW7CA47_9CYAN</name>
<sequence>MGLTQRINRVNGAACTGLPTCDHGILTADTTVAIGSLSQRDRRDAH</sequence>
<evidence type="ECO:0000313" key="1">
    <source>
        <dbReference type="EMBL" id="MFG3817911.1"/>
    </source>
</evidence>
<organism evidence="1 2">
    <name type="scientific">Limnothrix redekei LRLZ20PSL1</name>
    <dbReference type="NCBI Taxonomy" id="3112953"/>
    <lineage>
        <taxon>Bacteria</taxon>
        <taxon>Bacillati</taxon>
        <taxon>Cyanobacteriota</taxon>
        <taxon>Cyanophyceae</taxon>
        <taxon>Pseudanabaenales</taxon>
        <taxon>Pseudanabaenaceae</taxon>
        <taxon>Limnothrix</taxon>
    </lineage>
</organism>
<keyword evidence="2" id="KW-1185">Reference proteome</keyword>
<dbReference type="RefSeq" id="WP_190530831.1">
    <property type="nucleotide sequence ID" value="NZ_JAZAQF010000059.1"/>
</dbReference>
<gene>
    <name evidence="1" type="ORF">VPK24_09715</name>
</gene>
<evidence type="ECO:0000313" key="2">
    <source>
        <dbReference type="Proteomes" id="UP001604335"/>
    </source>
</evidence>
<proteinExistence type="predicted"/>
<dbReference type="Proteomes" id="UP001604335">
    <property type="component" value="Unassembled WGS sequence"/>
</dbReference>
<comment type="caution">
    <text evidence="1">The sequence shown here is derived from an EMBL/GenBank/DDBJ whole genome shotgun (WGS) entry which is preliminary data.</text>
</comment>
<accession>A0ABW7CA47</accession>